<keyword evidence="2" id="KW-1185">Reference proteome</keyword>
<organism evidence="1 2">
    <name type="scientific">Candidatus Rhodobacter oscarellae</name>
    <dbReference type="NCBI Taxonomy" id="1675527"/>
    <lineage>
        <taxon>Bacteria</taxon>
        <taxon>Pseudomonadati</taxon>
        <taxon>Pseudomonadota</taxon>
        <taxon>Alphaproteobacteria</taxon>
        <taxon>Rhodobacterales</taxon>
        <taxon>Rhodobacter group</taxon>
        <taxon>Rhodobacter</taxon>
    </lineage>
</organism>
<gene>
    <name evidence="1" type="ORF">AIOL_002382</name>
</gene>
<evidence type="ECO:0000313" key="1">
    <source>
        <dbReference type="EMBL" id="KMW57418.1"/>
    </source>
</evidence>
<dbReference type="PATRIC" id="fig|1675527.3.peg.2501"/>
<protein>
    <submittedName>
        <fullName evidence="1">Uncharacterized protein</fullName>
    </submittedName>
</protein>
<dbReference type="AlphaFoldDB" id="A0A0J9GV13"/>
<comment type="caution">
    <text evidence="1">The sequence shown here is derived from an EMBL/GenBank/DDBJ whole genome shotgun (WGS) entry which is preliminary data.</text>
</comment>
<evidence type="ECO:0000313" key="2">
    <source>
        <dbReference type="Proteomes" id="UP000037178"/>
    </source>
</evidence>
<sequence>MHGLSVIFFFDPSHHRITIIGLNKVADEQAEVLSQIMKRELGDNFLEPPSEKTSKTGAN</sequence>
<dbReference type="EMBL" id="LFTY01000002">
    <property type="protein sequence ID" value="KMW57418.1"/>
    <property type="molecule type" value="Genomic_DNA"/>
</dbReference>
<name>A0A0J9GV13_9RHOB</name>
<accession>A0A0J9GV13</accession>
<reference evidence="1 2" key="1">
    <citation type="submission" date="2015-06" db="EMBL/GenBank/DDBJ databases">
        <title>Draft genome sequence of an Alphaproteobacteria species associated to the Mediterranean sponge Oscarella lobularis.</title>
        <authorList>
            <person name="Jourda C."/>
            <person name="Santini S."/>
            <person name="Claverie J.-M."/>
        </authorList>
    </citation>
    <scope>NUCLEOTIDE SEQUENCE [LARGE SCALE GENOMIC DNA]</scope>
    <source>
        <strain evidence="1">IGS</strain>
    </source>
</reference>
<dbReference type="Proteomes" id="UP000037178">
    <property type="component" value="Unassembled WGS sequence"/>
</dbReference>
<proteinExistence type="predicted"/>